<gene>
    <name evidence="5" type="ORF">FPZ44_12370</name>
</gene>
<dbReference type="InterPro" id="IPR000335">
    <property type="entry name" value="Bleomycin-R"/>
</dbReference>
<dbReference type="InterPro" id="IPR029068">
    <property type="entry name" value="Glyas_Bleomycin-R_OHBP_Dase"/>
</dbReference>
<dbReference type="RefSeq" id="WP_144990596.1">
    <property type="nucleotide sequence ID" value="NZ_VNJK01000001.1"/>
</dbReference>
<evidence type="ECO:0000313" key="6">
    <source>
        <dbReference type="Proteomes" id="UP000318102"/>
    </source>
</evidence>
<evidence type="ECO:0000313" key="5">
    <source>
        <dbReference type="EMBL" id="TVX93779.1"/>
    </source>
</evidence>
<dbReference type="Pfam" id="PF19581">
    <property type="entry name" value="Glyoxalase_7"/>
    <property type="match status" value="1"/>
</dbReference>
<dbReference type="EMBL" id="VNJK01000001">
    <property type="protein sequence ID" value="TVX93779.1"/>
    <property type="molecule type" value="Genomic_DNA"/>
</dbReference>
<dbReference type="SUPFAM" id="SSF54593">
    <property type="entry name" value="Glyoxalase/Bleomycin resistance protein/Dihydroxybiphenyl dioxygenase"/>
    <property type="match status" value="1"/>
</dbReference>
<accession>A0A559J1L7</accession>
<sequence>MNTNSVIPIFRIFDEHIAKEFYLEYLDFSLDWEHRYGNDFPLYMQISSHLLTLHLTEHYGDCSPGSAIRISISDLEDFHRTLLSKNYKYSRPGIETTEWDTKEVCVIDPFGNKLTFFEEQD</sequence>
<keyword evidence="3" id="KW-0046">Antibiotic resistance</keyword>
<dbReference type="Proteomes" id="UP000318102">
    <property type="component" value="Unassembled WGS sequence"/>
</dbReference>
<dbReference type="PROSITE" id="PS51819">
    <property type="entry name" value="VOC"/>
    <property type="match status" value="1"/>
</dbReference>
<reference evidence="5 6" key="1">
    <citation type="submission" date="2019-07" db="EMBL/GenBank/DDBJ databases">
        <authorList>
            <person name="Kim J."/>
        </authorList>
    </citation>
    <scope>NUCLEOTIDE SEQUENCE [LARGE SCALE GENOMIC DNA]</scope>
    <source>
        <strain evidence="5 6">N4</strain>
    </source>
</reference>
<proteinExistence type="inferred from homology"/>
<comment type="similarity">
    <text evidence="1">Belongs to the bleomycin resistance protein family.</text>
</comment>
<dbReference type="CDD" id="cd08349">
    <property type="entry name" value="BLMA_like"/>
    <property type="match status" value="1"/>
</dbReference>
<keyword evidence="6" id="KW-1185">Reference proteome</keyword>
<dbReference type="OrthoDB" id="9803104at2"/>
<evidence type="ECO:0000256" key="2">
    <source>
        <dbReference type="ARBA" id="ARBA00021572"/>
    </source>
</evidence>
<evidence type="ECO:0000256" key="3">
    <source>
        <dbReference type="ARBA" id="ARBA00023251"/>
    </source>
</evidence>
<comment type="caution">
    <text evidence="5">The sequence shown here is derived from an EMBL/GenBank/DDBJ whole genome shotgun (WGS) entry which is preliminary data.</text>
</comment>
<dbReference type="Gene3D" id="3.10.180.10">
    <property type="entry name" value="2,3-Dihydroxybiphenyl 1,2-Dioxygenase, domain 1"/>
    <property type="match status" value="1"/>
</dbReference>
<dbReference type="InterPro" id="IPR037523">
    <property type="entry name" value="VOC_core"/>
</dbReference>
<organism evidence="5 6">
    <name type="scientific">Paenibacillus agilis</name>
    <dbReference type="NCBI Taxonomy" id="3020863"/>
    <lineage>
        <taxon>Bacteria</taxon>
        <taxon>Bacillati</taxon>
        <taxon>Bacillota</taxon>
        <taxon>Bacilli</taxon>
        <taxon>Bacillales</taxon>
        <taxon>Paenibacillaceae</taxon>
        <taxon>Paenibacillus</taxon>
    </lineage>
</organism>
<feature type="domain" description="VOC" evidence="4">
    <location>
        <begin position="2"/>
        <end position="119"/>
    </location>
</feature>
<dbReference type="AlphaFoldDB" id="A0A559J1L7"/>
<name>A0A559J1L7_9BACL</name>
<evidence type="ECO:0000256" key="1">
    <source>
        <dbReference type="ARBA" id="ARBA00011051"/>
    </source>
</evidence>
<dbReference type="GO" id="GO:0046677">
    <property type="term" value="P:response to antibiotic"/>
    <property type="evidence" value="ECO:0007669"/>
    <property type="project" value="UniProtKB-KW"/>
</dbReference>
<evidence type="ECO:0000259" key="4">
    <source>
        <dbReference type="PROSITE" id="PS51819"/>
    </source>
</evidence>
<protein>
    <recommendedName>
        <fullName evidence="2">Bleomycin resistance protein</fullName>
    </recommendedName>
</protein>